<keyword evidence="5" id="KW-0862">Zinc</keyword>
<evidence type="ECO:0000256" key="2">
    <source>
        <dbReference type="ARBA" id="ARBA00022723"/>
    </source>
</evidence>
<feature type="non-terminal residue" evidence="9">
    <location>
        <position position="53"/>
    </location>
</feature>
<dbReference type="PROSITE" id="PS50157">
    <property type="entry name" value="ZINC_FINGER_C2H2_2"/>
    <property type="match status" value="1"/>
</dbReference>
<keyword evidence="2" id="KW-0479">Metal-binding</keyword>
<dbReference type="PANTHER" id="PTHR23226">
    <property type="entry name" value="ZINC FINGER AND SCAN DOMAIN-CONTAINING"/>
    <property type="match status" value="1"/>
</dbReference>
<dbReference type="InterPro" id="IPR036236">
    <property type="entry name" value="Znf_C2H2_sf"/>
</dbReference>
<dbReference type="Proteomes" id="UP000561178">
    <property type="component" value="Unassembled WGS sequence"/>
</dbReference>
<accession>A0A7K9WPH4</accession>
<feature type="domain" description="C2H2-type" evidence="8">
    <location>
        <begin position="27"/>
        <end position="53"/>
    </location>
</feature>
<evidence type="ECO:0000256" key="6">
    <source>
        <dbReference type="ARBA" id="ARBA00023242"/>
    </source>
</evidence>
<keyword evidence="4 7" id="KW-0863">Zinc-finger</keyword>
<dbReference type="EMBL" id="VXAC01007315">
    <property type="protein sequence ID" value="NXI86738.1"/>
    <property type="molecule type" value="Genomic_DNA"/>
</dbReference>
<evidence type="ECO:0000313" key="9">
    <source>
        <dbReference type="EMBL" id="NXI86738.1"/>
    </source>
</evidence>
<sequence>CREDGWSFSWSSDWMVQEQLQTGEKPYRCGECGKSFGQSSTLIHQWIHTRERP</sequence>
<evidence type="ECO:0000256" key="3">
    <source>
        <dbReference type="ARBA" id="ARBA00022737"/>
    </source>
</evidence>
<keyword evidence="3" id="KW-0677">Repeat</keyword>
<evidence type="ECO:0000259" key="8">
    <source>
        <dbReference type="PROSITE" id="PS50157"/>
    </source>
</evidence>
<feature type="non-terminal residue" evidence="9">
    <location>
        <position position="1"/>
    </location>
</feature>
<organism evidence="9 10">
    <name type="scientific">Rhipidura dahli</name>
    <dbReference type="NCBI Taxonomy" id="667186"/>
    <lineage>
        <taxon>Eukaryota</taxon>
        <taxon>Metazoa</taxon>
        <taxon>Chordata</taxon>
        <taxon>Craniata</taxon>
        <taxon>Vertebrata</taxon>
        <taxon>Euteleostomi</taxon>
        <taxon>Archelosauria</taxon>
        <taxon>Archosauria</taxon>
        <taxon>Dinosauria</taxon>
        <taxon>Saurischia</taxon>
        <taxon>Theropoda</taxon>
        <taxon>Coelurosauria</taxon>
        <taxon>Aves</taxon>
        <taxon>Neognathae</taxon>
        <taxon>Neoaves</taxon>
        <taxon>Telluraves</taxon>
        <taxon>Australaves</taxon>
        <taxon>Passeriformes</taxon>
        <taxon>Rhipiduridae</taxon>
        <taxon>Rhipidura</taxon>
    </lineage>
</organism>
<dbReference type="GO" id="GO:0000978">
    <property type="term" value="F:RNA polymerase II cis-regulatory region sequence-specific DNA binding"/>
    <property type="evidence" value="ECO:0007669"/>
    <property type="project" value="TreeGrafter"/>
</dbReference>
<evidence type="ECO:0000256" key="1">
    <source>
        <dbReference type="ARBA" id="ARBA00004123"/>
    </source>
</evidence>
<reference evidence="9 10" key="1">
    <citation type="submission" date="2019-09" db="EMBL/GenBank/DDBJ databases">
        <title>Bird 10,000 Genomes (B10K) Project - Family phase.</title>
        <authorList>
            <person name="Zhang G."/>
        </authorList>
    </citation>
    <scope>NUCLEOTIDE SEQUENCE [LARGE SCALE GENOMIC DNA]</scope>
    <source>
        <strain evidence="9">B10K-DU-001-49</strain>
        <tissue evidence="9">Muscle</tissue>
    </source>
</reference>
<dbReference type="AlphaFoldDB" id="A0A7K9WPH4"/>
<dbReference type="Gene3D" id="3.30.160.60">
    <property type="entry name" value="Classic Zinc Finger"/>
    <property type="match status" value="1"/>
</dbReference>
<dbReference type="GO" id="GO:0005634">
    <property type="term" value="C:nucleus"/>
    <property type="evidence" value="ECO:0007669"/>
    <property type="project" value="UniProtKB-SubCell"/>
</dbReference>
<proteinExistence type="predicted"/>
<dbReference type="FunFam" id="3.30.160.60:FF:000295">
    <property type="entry name" value="zinc finger protein 19"/>
    <property type="match status" value="1"/>
</dbReference>
<comment type="subcellular location">
    <subcellularLocation>
        <location evidence="1">Nucleus</location>
    </subcellularLocation>
</comment>
<gene>
    <name evidence="9" type="primary">Znf93</name>
    <name evidence="9" type="ORF">RHIDAH_R07349</name>
</gene>
<keyword evidence="10" id="KW-1185">Reference proteome</keyword>
<evidence type="ECO:0000256" key="5">
    <source>
        <dbReference type="ARBA" id="ARBA00022833"/>
    </source>
</evidence>
<comment type="caution">
    <text evidence="9">The sequence shown here is derived from an EMBL/GenBank/DDBJ whole genome shotgun (WGS) entry which is preliminary data.</text>
</comment>
<evidence type="ECO:0000256" key="4">
    <source>
        <dbReference type="ARBA" id="ARBA00022771"/>
    </source>
</evidence>
<dbReference type="InterPro" id="IPR013087">
    <property type="entry name" value="Znf_C2H2_type"/>
</dbReference>
<name>A0A7K9WPH4_9PASS</name>
<dbReference type="PANTHER" id="PTHR23226:SF366">
    <property type="entry name" value="ZINC FINGER PROTEIN ZFP2"/>
    <property type="match status" value="1"/>
</dbReference>
<dbReference type="GO" id="GO:0008270">
    <property type="term" value="F:zinc ion binding"/>
    <property type="evidence" value="ECO:0007669"/>
    <property type="project" value="UniProtKB-KW"/>
</dbReference>
<dbReference type="SUPFAM" id="SSF57667">
    <property type="entry name" value="beta-beta-alpha zinc fingers"/>
    <property type="match status" value="1"/>
</dbReference>
<protein>
    <submittedName>
        <fullName evidence="9">ZNF93 protein</fullName>
    </submittedName>
</protein>
<keyword evidence="6" id="KW-0539">Nucleus</keyword>
<dbReference type="GO" id="GO:0000981">
    <property type="term" value="F:DNA-binding transcription factor activity, RNA polymerase II-specific"/>
    <property type="evidence" value="ECO:0007669"/>
    <property type="project" value="TreeGrafter"/>
</dbReference>
<evidence type="ECO:0000313" key="10">
    <source>
        <dbReference type="Proteomes" id="UP000561178"/>
    </source>
</evidence>
<evidence type="ECO:0000256" key="7">
    <source>
        <dbReference type="PROSITE-ProRule" id="PRU00042"/>
    </source>
</evidence>